<dbReference type="EMBL" id="CP004372">
    <property type="protein sequence ID" value="AHM03743.1"/>
    <property type="molecule type" value="Genomic_DNA"/>
</dbReference>
<proteinExistence type="predicted"/>
<keyword evidence="3" id="KW-1185">Reference proteome</keyword>
<dbReference type="KEGG" id="red:roselon_01355"/>
<feature type="domain" description="Polysaccharide pyruvyl transferase" evidence="1">
    <location>
        <begin position="14"/>
        <end position="298"/>
    </location>
</feature>
<dbReference type="OrthoDB" id="9799278at2"/>
<sequence>MTSAYVLTHHSVPNFGANLQAYATSRALAARGIDARYVDFRPPELDAKYRAGVSQAQRAAHAAFCSQHLRLTSPVETLADFEALCRAEPADLYVSGSDAVFRLQPDSGRADLCFPNPYWLVGATGPNGAPPRRVSVAPSAMGCDLSALPAETRAGLAAALAQFDALSVRDPWTAEQIKGLGGDPTLVPDPVFSLLPQIREMRATRPEGRPYIVICSQGRRDAAWVKALTARAEGRGVETVAVPNPEGICDDGTTRRIDLPLDPLDWAALIARSEGYVGGRFHPVVVALTAGVPAVAIDIYHRTPLERKRSKTWLIMREFGCASACHSRAMHRVLTPGLVWAQLGLQRRATQKRLCMGDALAARVAHWFDHAFGPVSQPQQDAAE</sequence>
<dbReference type="Pfam" id="PF04230">
    <property type="entry name" value="PS_pyruv_trans"/>
    <property type="match status" value="1"/>
</dbReference>
<dbReference type="HOGENOM" id="CLU_672054_0_0_5"/>
<evidence type="ECO:0000259" key="1">
    <source>
        <dbReference type="Pfam" id="PF04230"/>
    </source>
</evidence>
<dbReference type="eggNOG" id="COG2327">
    <property type="taxonomic scope" value="Bacteria"/>
</dbReference>
<evidence type="ECO:0000313" key="2">
    <source>
        <dbReference type="EMBL" id="AHM03743.1"/>
    </source>
</evidence>
<reference evidence="2 3" key="1">
    <citation type="submission" date="2013-03" db="EMBL/GenBank/DDBJ databases">
        <authorList>
            <person name="Fiebig A."/>
            <person name="Goeker M."/>
            <person name="Klenk H.-P.P."/>
        </authorList>
    </citation>
    <scope>NUCLEOTIDE SEQUENCE [LARGE SCALE GENOMIC DNA]</scope>
    <source>
        <strain evidence="3">DSM 19469</strain>
    </source>
</reference>
<protein>
    <recommendedName>
        <fullName evidence="1">Polysaccharide pyruvyl transferase domain-containing protein</fullName>
    </recommendedName>
</protein>
<dbReference type="PATRIC" id="fig|1294273.3.peg.1332"/>
<dbReference type="AlphaFoldDB" id="W8RRM4"/>
<name>W8RRM4_9RHOB</name>
<dbReference type="InterPro" id="IPR007345">
    <property type="entry name" value="Polysacch_pyruvyl_Trfase"/>
</dbReference>
<dbReference type="STRING" id="1294273.roselon_01355"/>
<dbReference type="RefSeq" id="WP_025311591.1">
    <property type="nucleotide sequence ID" value="NZ_CP004372.1"/>
</dbReference>
<accession>W8RRM4</accession>
<dbReference type="Proteomes" id="UP000019593">
    <property type="component" value="Chromosome"/>
</dbReference>
<evidence type="ECO:0000313" key="3">
    <source>
        <dbReference type="Proteomes" id="UP000019593"/>
    </source>
</evidence>
<gene>
    <name evidence="2" type="ORF">roselon_01355</name>
</gene>
<organism evidence="2 3">
    <name type="scientific">Roseicyclus elongatus DSM 19469</name>
    <dbReference type="NCBI Taxonomy" id="1294273"/>
    <lineage>
        <taxon>Bacteria</taxon>
        <taxon>Pseudomonadati</taxon>
        <taxon>Pseudomonadota</taxon>
        <taxon>Alphaproteobacteria</taxon>
        <taxon>Rhodobacterales</taxon>
        <taxon>Roseobacteraceae</taxon>
        <taxon>Roseicyclus</taxon>
    </lineage>
</organism>